<dbReference type="Pfam" id="PF09411">
    <property type="entry name" value="PagL"/>
    <property type="match status" value="1"/>
</dbReference>
<evidence type="ECO:0000256" key="1">
    <source>
        <dbReference type="SAM" id="SignalP"/>
    </source>
</evidence>
<evidence type="ECO:0000313" key="2">
    <source>
        <dbReference type="EMBL" id="KGM52614.1"/>
    </source>
</evidence>
<evidence type="ECO:0000313" key="3">
    <source>
        <dbReference type="Proteomes" id="UP000029998"/>
    </source>
</evidence>
<dbReference type="STRING" id="1385517.N800_11390"/>
<reference evidence="2 3" key="1">
    <citation type="submission" date="2013-08" db="EMBL/GenBank/DDBJ databases">
        <title>Genome sequencing of Lysobacter.</title>
        <authorList>
            <person name="Zhang S."/>
            <person name="Wang G."/>
        </authorList>
    </citation>
    <scope>NUCLEOTIDE SEQUENCE [LARGE SCALE GENOMIC DNA]</scope>
    <source>
        <strain evidence="2 3">GH1-9</strain>
    </source>
</reference>
<dbReference type="InterPro" id="IPR018550">
    <property type="entry name" value="Lipid-A_deacylase-rel"/>
</dbReference>
<protein>
    <recommendedName>
        <fullName evidence="4">Lipid A 3-O-deacylase</fullName>
    </recommendedName>
</protein>
<evidence type="ECO:0008006" key="4">
    <source>
        <dbReference type="Google" id="ProtNLM"/>
    </source>
</evidence>
<dbReference type="AlphaFoldDB" id="A0A0A0EQ69"/>
<keyword evidence="1" id="KW-0732">Signal</keyword>
<feature type="signal peptide" evidence="1">
    <location>
        <begin position="1"/>
        <end position="22"/>
    </location>
</feature>
<accession>A0A0A0EQ69</accession>
<dbReference type="OrthoDB" id="5952859at2"/>
<dbReference type="EMBL" id="AVPU01000049">
    <property type="protein sequence ID" value="KGM52614.1"/>
    <property type="molecule type" value="Genomic_DNA"/>
</dbReference>
<comment type="caution">
    <text evidence="2">The sequence shown here is derived from an EMBL/GenBank/DDBJ whole genome shotgun (WGS) entry which is preliminary data.</text>
</comment>
<dbReference type="Proteomes" id="UP000029998">
    <property type="component" value="Unassembled WGS sequence"/>
</dbReference>
<gene>
    <name evidence="2" type="ORF">N800_11390</name>
</gene>
<feature type="chain" id="PRO_5001962382" description="Lipid A 3-O-deacylase" evidence="1">
    <location>
        <begin position="23"/>
        <end position="147"/>
    </location>
</feature>
<keyword evidence="3" id="KW-1185">Reference proteome</keyword>
<dbReference type="Gene3D" id="2.40.160.20">
    <property type="match status" value="1"/>
</dbReference>
<dbReference type="RefSeq" id="WP_036140236.1">
    <property type="nucleotide sequence ID" value="NZ_AVPU01000049.1"/>
</dbReference>
<organism evidence="2 3">
    <name type="scientific">Lysobacter daejeonensis GH1-9</name>
    <dbReference type="NCBI Taxonomy" id="1385517"/>
    <lineage>
        <taxon>Bacteria</taxon>
        <taxon>Pseudomonadati</taxon>
        <taxon>Pseudomonadota</taxon>
        <taxon>Gammaproteobacteria</taxon>
        <taxon>Lysobacterales</taxon>
        <taxon>Lysobacteraceae</taxon>
        <taxon>Aerolutibacter</taxon>
    </lineage>
</organism>
<proteinExistence type="predicted"/>
<sequence>MRAWATAWWLLLGLCVTPPAWAQVHLGGGWADSIEGEGAEMASLAWVSAQRHPWEVMAGYIGEREGAHVPDAVFFAVSKRLVWRRWFASGGVAWVSEDNHVLSGHGQFLTGAGYTFGRTSLSLRHLSNADTGGRNRGETFVLLEVGF</sequence>
<name>A0A0A0EQ69_9GAMM</name>